<proteinExistence type="inferred from homology"/>
<organism evidence="5 6">
    <name type="scientific">Balneatrix alpica</name>
    <dbReference type="NCBI Taxonomy" id="75684"/>
    <lineage>
        <taxon>Bacteria</taxon>
        <taxon>Pseudomonadati</taxon>
        <taxon>Pseudomonadota</taxon>
        <taxon>Gammaproteobacteria</taxon>
        <taxon>Oceanospirillales</taxon>
        <taxon>Balneatrichaceae</taxon>
        <taxon>Balneatrix</taxon>
    </lineage>
</organism>
<comment type="caution">
    <text evidence="5">The sequence shown here is derived from an EMBL/GenBank/DDBJ whole genome shotgun (WGS) entry which is preliminary data.</text>
</comment>
<keyword evidence="3 4" id="KW-0732">Signal</keyword>
<dbReference type="Gene3D" id="2.40.160.10">
    <property type="entry name" value="Porin"/>
    <property type="match status" value="1"/>
</dbReference>
<evidence type="ECO:0000313" key="5">
    <source>
        <dbReference type="EMBL" id="MFB9886963.1"/>
    </source>
</evidence>
<gene>
    <name evidence="5" type="ORF">ACFFLH_11100</name>
</gene>
<feature type="chain" id="PRO_5045848083" evidence="4">
    <location>
        <begin position="31"/>
        <end position="457"/>
    </location>
</feature>
<dbReference type="Pfam" id="PF03573">
    <property type="entry name" value="OprD"/>
    <property type="match status" value="1"/>
</dbReference>
<dbReference type="EMBL" id="JBHLZN010000003">
    <property type="protein sequence ID" value="MFB9886963.1"/>
    <property type="molecule type" value="Genomic_DNA"/>
</dbReference>
<evidence type="ECO:0000256" key="4">
    <source>
        <dbReference type="SAM" id="SignalP"/>
    </source>
</evidence>
<sequence>MHNNNKVLFTLSPLALATLVALGAPVQAQAESGNPFIDDSHLSGSLNWFHRNRTQKDASGQYKPNLNHDTLSLGLDFSSGYIADTIGFDASLYSGTPITEDGNCSEMALCGAKGDWKPDASYALLGRAYLKAKFGEGDYQANVKAGYVGMGGIGVLGDVWSIFPGTYQGFNITGKVKNLDLAYGWANEFREPWARDYHKFTAGSKEIDYVHSFGAKYSLDNGFYVEGGFGQSKDFMDRYMAKVGHSFQIDDQTKLDINGQYYAGKKGGDLWESSGAKPWEGTGHQEVLSAALNHGPWTFSAEYIQTTAKADNGGVGVFIPRMLGDGSYGKVGGRLDYWWNSISDWAYDGERAYNLGVKYDFASLGYPGLTAGTNLMKGSNITYRNADGSVASKDGKEWALNLDLGYTLQDGPLKGLGINAHYTNYNIVSPSAGNSGIWPNKDRRDLKVMMSYSKQFF</sequence>
<evidence type="ECO:0000256" key="1">
    <source>
        <dbReference type="ARBA" id="ARBA00009075"/>
    </source>
</evidence>
<dbReference type="InterPro" id="IPR023614">
    <property type="entry name" value="Porin_dom_sf"/>
</dbReference>
<accession>A0ABV5ZEA5</accession>
<keyword evidence="2" id="KW-0813">Transport</keyword>
<dbReference type="RefSeq" id="WP_027312213.1">
    <property type="nucleotide sequence ID" value="NZ_JBHLZN010000003.1"/>
</dbReference>
<reference evidence="5 6" key="1">
    <citation type="submission" date="2024-09" db="EMBL/GenBank/DDBJ databases">
        <authorList>
            <person name="Sun Q."/>
            <person name="Mori K."/>
        </authorList>
    </citation>
    <scope>NUCLEOTIDE SEQUENCE [LARGE SCALE GENOMIC DNA]</scope>
    <source>
        <strain evidence="5 6">ATCC 51285</strain>
    </source>
</reference>
<evidence type="ECO:0000256" key="2">
    <source>
        <dbReference type="ARBA" id="ARBA00022448"/>
    </source>
</evidence>
<dbReference type="PANTHER" id="PTHR34596">
    <property type="entry name" value="CHITOPORIN"/>
    <property type="match status" value="1"/>
</dbReference>
<evidence type="ECO:0000256" key="3">
    <source>
        <dbReference type="ARBA" id="ARBA00022729"/>
    </source>
</evidence>
<dbReference type="PANTHER" id="PTHR34596:SF2">
    <property type="entry name" value="CHITOPORIN"/>
    <property type="match status" value="1"/>
</dbReference>
<dbReference type="Proteomes" id="UP001589628">
    <property type="component" value="Unassembled WGS sequence"/>
</dbReference>
<evidence type="ECO:0000313" key="6">
    <source>
        <dbReference type="Proteomes" id="UP001589628"/>
    </source>
</evidence>
<name>A0ABV5ZEA5_9GAMM</name>
<keyword evidence="6" id="KW-1185">Reference proteome</keyword>
<comment type="similarity">
    <text evidence="1">Belongs to the outer membrane porin (Opr) (TC 1.B.25) family.</text>
</comment>
<feature type="signal peptide" evidence="4">
    <location>
        <begin position="1"/>
        <end position="30"/>
    </location>
</feature>
<protein>
    <submittedName>
        <fullName evidence="5">OprD family outer membrane porin</fullName>
    </submittedName>
</protein>
<dbReference type="InterPro" id="IPR005318">
    <property type="entry name" value="OM_porin_bac"/>
</dbReference>